<accession>A0A8X8GXN3</accession>
<evidence type="ECO:0008006" key="3">
    <source>
        <dbReference type="Google" id="ProtNLM"/>
    </source>
</evidence>
<name>A0A8X8GXN3_9RHOB</name>
<evidence type="ECO:0000313" key="2">
    <source>
        <dbReference type="Proteomes" id="UP000484076"/>
    </source>
</evidence>
<dbReference type="AlphaFoldDB" id="A0A8X8GXN3"/>
<comment type="caution">
    <text evidence="1">The sequence shown here is derived from an EMBL/GenBank/DDBJ whole genome shotgun (WGS) entry which is preliminary data.</text>
</comment>
<evidence type="ECO:0000313" key="1">
    <source>
        <dbReference type="EMBL" id="NUB43331.1"/>
    </source>
</evidence>
<sequence>MRQPLLAALTLMLVLGGCGGFSARLNPFNWFGGSQETQTAALAVPIDADPRPLVEQVTFMTVEPMQGGAIVRATGLPPTQGHWDAELVPRPLDENGVLVYDFRLVPPLRRADVSTQQSREVQVAAFLSDFKLDSIRQITVQGAANARSSRR</sequence>
<reference evidence="1" key="1">
    <citation type="submission" date="2020-05" db="EMBL/GenBank/DDBJ databases">
        <title>Fertoebacter nigrum gen. nov., sp. nov., a new member of the family Rhodobacteraceae.</title>
        <authorList>
            <person name="Szuroczki S."/>
            <person name="Abbaszade G."/>
            <person name="Buni D."/>
            <person name="Schumann P."/>
            <person name="Toth E."/>
        </authorList>
    </citation>
    <scope>NUCLEOTIDE SEQUENCE</scope>
    <source>
        <strain evidence="1">RG-N-1a</strain>
    </source>
</reference>
<proteinExistence type="predicted"/>
<dbReference type="RefSeq" id="WP_152823981.1">
    <property type="nucleotide sequence ID" value="NZ_WHUT02000001.1"/>
</dbReference>
<protein>
    <recommendedName>
        <fullName evidence="3">Lipoprotein</fullName>
    </recommendedName>
</protein>
<dbReference type="PROSITE" id="PS51257">
    <property type="entry name" value="PROKAR_LIPOPROTEIN"/>
    <property type="match status" value="1"/>
</dbReference>
<organism evidence="1 2">
    <name type="scientific">Fertoeibacter niger</name>
    <dbReference type="NCBI Taxonomy" id="2656921"/>
    <lineage>
        <taxon>Bacteria</taxon>
        <taxon>Pseudomonadati</taxon>
        <taxon>Pseudomonadota</taxon>
        <taxon>Alphaproteobacteria</taxon>
        <taxon>Rhodobacterales</taxon>
        <taxon>Paracoccaceae</taxon>
        <taxon>Fertoeibacter</taxon>
    </lineage>
</organism>
<keyword evidence="2" id="KW-1185">Reference proteome</keyword>
<dbReference type="Proteomes" id="UP000484076">
    <property type="component" value="Unassembled WGS sequence"/>
</dbReference>
<gene>
    <name evidence="1" type="ORF">GEU84_002955</name>
</gene>
<dbReference type="EMBL" id="WHUT02000001">
    <property type="protein sequence ID" value="NUB43331.1"/>
    <property type="molecule type" value="Genomic_DNA"/>
</dbReference>